<gene>
    <name evidence="1" type="ORF">DILT_LOCUS18883</name>
</gene>
<sequence>MLGLTEPRYVHRANLRLWLVHVKDSDSRQQVKRRRLAPSLAPLIVPCSIILTREDPLVLAQKAHLR</sequence>
<dbReference type="OrthoDB" id="10393200at2759"/>
<dbReference type="Proteomes" id="UP000281553">
    <property type="component" value="Unassembled WGS sequence"/>
</dbReference>
<evidence type="ECO:0000313" key="1">
    <source>
        <dbReference type="EMBL" id="VDN42673.1"/>
    </source>
</evidence>
<dbReference type="EMBL" id="UYRU01105303">
    <property type="protein sequence ID" value="VDN42673.1"/>
    <property type="molecule type" value="Genomic_DNA"/>
</dbReference>
<proteinExistence type="predicted"/>
<organism evidence="1 2">
    <name type="scientific">Dibothriocephalus latus</name>
    <name type="common">Fish tapeworm</name>
    <name type="synonym">Diphyllobothrium latum</name>
    <dbReference type="NCBI Taxonomy" id="60516"/>
    <lineage>
        <taxon>Eukaryota</taxon>
        <taxon>Metazoa</taxon>
        <taxon>Spiralia</taxon>
        <taxon>Lophotrochozoa</taxon>
        <taxon>Platyhelminthes</taxon>
        <taxon>Cestoda</taxon>
        <taxon>Eucestoda</taxon>
        <taxon>Diphyllobothriidea</taxon>
        <taxon>Diphyllobothriidae</taxon>
        <taxon>Dibothriocephalus</taxon>
    </lineage>
</organism>
<evidence type="ECO:0000313" key="2">
    <source>
        <dbReference type="Proteomes" id="UP000281553"/>
    </source>
</evidence>
<name>A0A3P7NYD7_DIBLA</name>
<keyword evidence="2" id="KW-1185">Reference proteome</keyword>
<accession>A0A3P7NYD7</accession>
<reference evidence="1 2" key="1">
    <citation type="submission" date="2018-11" db="EMBL/GenBank/DDBJ databases">
        <authorList>
            <consortium name="Pathogen Informatics"/>
        </authorList>
    </citation>
    <scope>NUCLEOTIDE SEQUENCE [LARGE SCALE GENOMIC DNA]</scope>
</reference>
<dbReference type="AlphaFoldDB" id="A0A3P7NYD7"/>
<protein>
    <submittedName>
        <fullName evidence="1">Uncharacterized protein</fullName>
    </submittedName>
</protein>